<accession>A0A6G1GGS4</accession>
<feature type="transmembrane region" description="Helical" evidence="2">
    <location>
        <begin position="45"/>
        <end position="61"/>
    </location>
</feature>
<evidence type="ECO:0000313" key="4">
    <source>
        <dbReference type="Proteomes" id="UP000504638"/>
    </source>
</evidence>
<dbReference type="AlphaFoldDB" id="A0A6G1GGS4"/>
<feature type="region of interest" description="Disordered" evidence="1">
    <location>
        <begin position="548"/>
        <end position="600"/>
    </location>
</feature>
<keyword evidence="2" id="KW-1133">Transmembrane helix</keyword>
<evidence type="ECO:0000256" key="1">
    <source>
        <dbReference type="SAM" id="MobiDB-lite"/>
    </source>
</evidence>
<reference evidence="5" key="3">
    <citation type="submission" date="2025-04" db="UniProtKB">
        <authorList>
            <consortium name="RefSeq"/>
        </authorList>
    </citation>
    <scope>IDENTIFICATION</scope>
    <source>
        <strain evidence="5">CBS 781.70</strain>
    </source>
</reference>
<dbReference type="RefSeq" id="XP_033538767.1">
    <property type="nucleotide sequence ID" value="XM_033683348.1"/>
</dbReference>
<dbReference type="GeneID" id="54423918"/>
<name>A0A6G1GGS4_9PEZI</name>
<reference evidence="5" key="2">
    <citation type="submission" date="2020-04" db="EMBL/GenBank/DDBJ databases">
        <authorList>
            <consortium name="NCBI Genome Project"/>
        </authorList>
    </citation>
    <scope>NUCLEOTIDE SEQUENCE</scope>
    <source>
        <strain evidence="5">CBS 781.70</strain>
    </source>
</reference>
<gene>
    <name evidence="3 5" type="ORF">P152DRAFT_9300</name>
</gene>
<keyword evidence="2" id="KW-0472">Membrane</keyword>
<evidence type="ECO:0008006" key="6">
    <source>
        <dbReference type="Google" id="ProtNLM"/>
    </source>
</evidence>
<dbReference type="Proteomes" id="UP000504638">
    <property type="component" value="Unplaced"/>
</dbReference>
<evidence type="ECO:0000313" key="5">
    <source>
        <dbReference type="RefSeq" id="XP_033538767.1"/>
    </source>
</evidence>
<dbReference type="PANTHER" id="PTHR33604:SF3">
    <property type="entry name" value="OSJNBA0004B13.7 PROTEIN"/>
    <property type="match status" value="1"/>
</dbReference>
<keyword evidence="4" id="KW-1185">Reference proteome</keyword>
<dbReference type="OrthoDB" id="5397682at2759"/>
<evidence type="ECO:0000313" key="3">
    <source>
        <dbReference type="EMBL" id="KAF1817136.1"/>
    </source>
</evidence>
<proteinExistence type="predicted"/>
<dbReference type="PANTHER" id="PTHR33604">
    <property type="entry name" value="OSJNBA0004B13.7 PROTEIN"/>
    <property type="match status" value="1"/>
</dbReference>
<dbReference type="EMBL" id="ML975149">
    <property type="protein sequence ID" value="KAF1817136.1"/>
    <property type="molecule type" value="Genomic_DNA"/>
</dbReference>
<protein>
    <recommendedName>
        <fullName evidence="6">Glycosyltransferase 2</fullName>
    </recommendedName>
</protein>
<feature type="region of interest" description="Disordered" evidence="1">
    <location>
        <begin position="1"/>
        <end position="32"/>
    </location>
</feature>
<keyword evidence="2" id="KW-0812">Transmembrane</keyword>
<evidence type="ECO:0000256" key="2">
    <source>
        <dbReference type="SAM" id="Phobius"/>
    </source>
</evidence>
<feature type="compositionally biased region" description="Low complexity" evidence="1">
    <location>
        <begin position="584"/>
        <end position="596"/>
    </location>
</feature>
<sequence length="693" mass="77375">MVPSRFFPTDEELGKRDDNRKQPWRRRGSMAGSGPLRYRCRRRRIVPVIFLICALVFYVTRRGGFTEWTVAFGDSSSPYEEPTGRPPVGHDDQVQANIPNKHYYDGPLRFFRLAASLRHIDHPYGGQKHSRHVLFAASSLKSASSLIPMACEMAHWDRNYVHIILLGRNNLSLKDVQEINGVDPATCDVMWHDGRSDFAEYSTEKRAQRSIAAAIMHVNMVLSPRAVIIDDPTEEDAFFVTGIRAKVHELGLSLIEIPRKAAESLRWITRLDSSSLRAWNIPTIDILVHAPTDSSGSLIGMIKSLQATDYKGLPTPRLIIELPANAEPFTLMFLDNLEWPPPSSSPSTSRRPNQLILRRRLPSRHLTPEESSLRFMEGFFPSKPGNHAVFVVSAQTQLSPTFYHYLYFTLLEYRYGQVSSSLMGISLDVPDTHLNGSAPFTQPLSSDIRSKKYHTSKDSPAPFLWQAPNANAALYFGDKWLELQSFLTQRISAFHDGKKTSPRTKIVSPTLPAWTEYFLELMRARGYSMLYPGLLSASHSLVTVHTELSNPPDDFPPANLDLPDPLSDTPNPRGLPRDPPTSSPPDLSEPSEPFLPASFSSTPLHTELPLADSQPLHVLLPWDGDLPELIDLPLLSHAGEETKMSATIDAATAFADTFRVDVGGCDADAAATKRTSGRRGSTADDLFCLDERE</sequence>
<reference evidence="3 5" key="1">
    <citation type="submission" date="2020-01" db="EMBL/GenBank/DDBJ databases">
        <authorList>
            <consortium name="DOE Joint Genome Institute"/>
            <person name="Haridas S."/>
            <person name="Albert R."/>
            <person name="Binder M."/>
            <person name="Bloem J."/>
            <person name="Labutti K."/>
            <person name="Salamov A."/>
            <person name="Andreopoulos B."/>
            <person name="Baker S.E."/>
            <person name="Barry K."/>
            <person name="Bills G."/>
            <person name="Bluhm B.H."/>
            <person name="Cannon C."/>
            <person name="Castanera R."/>
            <person name="Culley D.E."/>
            <person name="Daum C."/>
            <person name="Ezra D."/>
            <person name="Gonzalez J.B."/>
            <person name="Henrissat B."/>
            <person name="Kuo A."/>
            <person name="Liang C."/>
            <person name="Lipzen A."/>
            <person name="Lutzoni F."/>
            <person name="Magnuson J."/>
            <person name="Mondo S."/>
            <person name="Nolan M."/>
            <person name="Ohm R."/>
            <person name="Pangilinan J."/>
            <person name="Park H.-J."/>
            <person name="Ramirez L."/>
            <person name="Alfaro M."/>
            <person name="Sun H."/>
            <person name="Tritt A."/>
            <person name="Yoshinaga Y."/>
            <person name="Zwiers L.-H."/>
            <person name="Turgeon B.G."/>
            <person name="Goodwin S.B."/>
            <person name="Spatafora J.W."/>
            <person name="Crous P.W."/>
            <person name="Grigoriev I.V."/>
        </authorList>
    </citation>
    <scope>NUCLEOTIDE SEQUENCE</scope>
    <source>
        <strain evidence="3 5">CBS 781.70</strain>
    </source>
</reference>
<feature type="compositionally biased region" description="Basic and acidic residues" evidence="1">
    <location>
        <begin position="12"/>
        <end position="21"/>
    </location>
</feature>
<organism evidence="3">
    <name type="scientific">Eremomyces bilateralis CBS 781.70</name>
    <dbReference type="NCBI Taxonomy" id="1392243"/>
    <lineage>
        <taxon>Eukaryota</taxon>
        <taxon>Fungi</taxon>
        <taxon>Dikarya</taxon>
        <taxon>Ascomycota</taxon>
        <taxon>Pezizomycotina</taxon>
        <taxon>Dothideomycetes</taxon>
        <taxon>Dothideomycetes incertae sedis</taxon>
        <taxon>Eremomycetales</taxon>
        <taxon>Eremomycetaceae</taxon>
        <taxon>Eremomyces</taxon>
    </lineage>
</organism>